<name>A0A0F9D3J5_9ZZZZ</name>
<feature type="region of interest" description="Disordered" evidence="1">
    <location>
        <begin position="171"/>
        <end position="201"/>
    </location>
</feature>
<accession>A0A0F9D3J5</accession>
<gene>
    <name evidence="2" type="ORF">LCGC14_2246710</name>
</gene>
<dbReference type="EMBL" id="LAZR01030539">
    <property type="protein sequence ID" value="KKL56308.1"/>
    <property type="molecule type" value="Genomic_DNA"/>
</dbReference>
<organism evidence="2">
    <name type="scientific">marine sediment metagenome</name>
    <dbReference type="NCBI Taxonomy" id="412755"/>
    <lineage>
        <taxon>unclassified sequences</taxon>
        <taxon>metagenomes</taxon>
        <taxon>ecological metagenomes</taxon>
    </lineage>
</organism>
<reference evidence="2" key="1">
    <citation type="journal article" date="2015" name="Nature">
        <title>Complex archaea that bridge the gap between prokaryotes and eukaryotes.</title>
        <authorList>
            <person name="Spang A."/>
            <person name="Saw J.H."/>
            <person name="Jorgensen S.L."/>
            <person name="Zaremba-Niedzwiedzka K."/>
            <person name="Martijn J."/>
            <person name="Lind A.E."/>
            <person name="van Eijk R."/>
            <person name="Schleper C."/>
            <person name="Guy L."/>
            <person name="Ettema T.J."/>
        </authorList>
    </citation>
    <scope>NUCLEOTIDE SEQUENCE</scope>
</reference>
<proteinExistence type="predicted"/>
<evidence type="ECO:0000256" key="1">
    <source>
        <dbReference type="SAM" id="MobiDB-lite"/>
    </source>
</evidence>
<sequence>MTQQKQITGPSQLVSLHQVIRETVDYANRGIPFTPVVAEFIRSLNDQGSDANKTVLQVVNANRAERMHKLMSSVDRLEDIALKRAEHLEFADLLNLLRHLSDRADKEFDHFRNAISEDPDRNLYGRGGPPTIMVDARTIQIGGNGRMDDLSAEDRSSIRSLFDGLKQLGQHIRQQDGKPTHTTGRTGAPGIPGSLKARRPE</sequence>
<dbReference type="AlphaFoldDB" id="A0A0F9D3J5"/>
<comment type="caution">
    <text evidence="2">The sequence shown here is derived from an EMBL/GenBank/DDBJ whole genome shotgun (WGS) entry which is preliminary data.</text>
</comment>
<evidence type="ECO:0000313" key="2">
    <source>
        <dbReference type="EMBL" id="KKL56308.1"/>
    </source>
</evidence>
<protein>
    <submittedName>
        <fullName evidence="2">Uncharacterized protein</fullName>
    </submittedName>
</protein>